<dbReference type="EMBL" id="QDEB01046151">
    <property type="protein sequence ID" value="RZC38142.1"/>
    <property type="molecule type" value="Genomic_DNA"/>
</dbReference>
<proteinExistence type="predicted"/>
<protein>
    <submittedName>
        <fullName evidence="1">Uncharacterized protein</fullName>
    </submittedName>
</protein>
<organism evidence="1 2">
    <name type="scientific">Asbolus verrucosus</name>
    <name type="common">Desert ironclad beetle</name>
    <dbReference type="NCBI Taxonomy" id="1661398"/>
    <lineage>
        <taxon>Eukaryota</taxon>
        <taxon>Metazoa</taxon>
        <taxon>Ecdysozoa</taxon>
        <taxon>Arthropoda</taxon>
        <taxon>Hexapoda</taxon>
        <taxon>Insecta</taxon>
        <taxon>Pterygota</taxon>
        <taxon>Neoptera</taxon>
        <taxon>Endopterygota</taxon>
        <taxon>Coleoptera</taxon>
        <taxon>Polyphaga</taxon>
        <taxon>Cucujiformia</taxon>
        <taxon>Tenebrionidae</taxon>
        <taxon>Pimeliinae</taxon>
        <taxon>Asbolus</taxon>
    </lineage>
</organism>
<comment type="caution">
    <text evidence="1">The sequence shown here is derived from an EMBL/GenBank/DDBJ whole genome shotgun (WGS) entry which is preliminary data.</text>
</comment>
<evidence type="ECO:0000313" key="1">
    <source>
        <dbReference type="EMBL" id="RZC38142.1"/>
    </source>
</evidence>
<reference evidence="1 2" key="1">
    <citation type="submission" date="2017-03" db="EMBL/GenBank/DDBJ databases">
        <title>Genome of the blue death feigning beetle - Asbolus verrucosus.</title>
        <authorList>
            <person name="Rider S.D."/>
        </authorList>
    </citation>
    <scope>NUCLEOTIDE SEQUENCE [LARGE SCALE GENOMIC DNA]</scope>
    <source>
        <strain evidence="1">Butters</strain>
        <tissue evidence="1">Head and leg muscle</tissue>
    </source>
</reference>
<sequence length="26" mass="2910">MLMSQVTPSHNRGAQLLVLNTIEFLP</sequence>
<dbReference type="Proteomes" id="UP000292052">
    <property type="component" value="Unassembled WGS sequence"/>
</dbReference>
<name>A0A482VYY8_ASBVE</name>
<gene>
    <name evidence="1" type="ORF">BDFB_003421</name>
</gene>
<keyword evidence="2" id="KW-1185">Reference proteome</keyword>
<accession>A0A482VYY8</accession>
<evidence type="ECO:0000313" key="2">
    <source>
        <dbReference type="Proteomes" id="UP000292052"/>
    </source>
</evidence>
<dbReference type="AlphaFoldDB" id="A0A482VYY8"/>